<sequence length="304" mass="32279">MADFSPGFAHLNADKRMPTNSEVENGFGCGPADIHLFNGMMNAYYAELGALMIRAGLTPSNADMEQVFRAVRQFGGEYYVAGGSANALTITPGLAFANNAQMIGVPIRVKIAATNTGAATLNTLPIVRQDGTALRKNDLLAGDIREMYFDGTSWRLFSLVLQTERTVTLLGRVTAQYATNGVETAIEWAPPAAGTDPLGWYNPAQPTRLTCPAGIDRAVFSFSIGFEASSVGYRKGRVVVNGTAEGSGLPVDVLLPNASDLTIPNGAGAPYPMAAGDYAQVLAFTNPGGPHLLRRQNTFFSVSY</sequence>
<accession>A0A1H7PUV1</accession>
<dbReference type="OrthoDB" id="8164072at2"/>
<organism evidence="1 2">
    <name type="scientific">Bosea lupini</name>
    <dbReference type="NCBI Taxonomy" id="1036779"/>
    <lineage>
        <taxon>Bacteria</taxon>
        <taxon>Pseudomonadati</taxon>
        <taxon>Pseudomonadota</taxon>
        <taxon>Alphaproteobacteria</taxon>
        <taxon>Hyphomicrobiales</taxon>
        <taxon>Boseaceae</taxon>
        <taxon>Bosea</taxon>
    </lineage>
</organism>
<protein>
    <submittedName>
        <fullName evidence="1">Uncharacterized protein</fullName>
    </submittedName>
</protein>
<dbReference type="RefSeq" id="WP_091834176.1">
    <property type="nucleotide sequence ID" value="NZ_FOAN01000003.1"/>
</dbReference>
<keyword evidence="2" id="KW-1185">Reference proteome</keyword>
<dbReference type="Proteomes" id="UP000199664">
    <property type="component" value="Unassembled WGS sequence"/>
</dbReference>
<name>A0A1H7PUV1_9HYPH</name>
<dbReference type="AlphaFoldDB" id="A0A1H7PUV1"/>
<gene>
    <name evidence="1" type="ORF">SAMN04515666_103612</name>
</gene>
<reference evidence="2" key="1">
    <citation type="submission" date="2016-10" db="EMBL/GenBank/DDBJ databases">
        <authorList>
            <person name="Varghese N."/>
            <person name="Submissions S."/>
        </authorList>
    </citation>
    <scope>NUCLEOTIDE SEQUENCE [LARGE SCALE GENOMIC DNA]</scope>
    <source>
        <strain evidence="2">LMG 26383,CCUG 61248,R- 45681</strain>
    </source>
</reference>
<dbReference type="EMBL" id="FOAN01000003">
    <property type="protein sequence ID" value="SEL39356.1"/>
    <property type="molecule type" value="Genomic_DNA"/>
</dbReference>
<dbReference type="STRING" id="1036779.SAMN04515666_103612"/>
<evidence type="ECO:0000313" key="2">
    <source>
        <dbReference type="Proteomes" id="UP000199664"/>
    </source>
</evidence>
<evidence type="ECO:0000313" key="1">
    <source>
        <dbReference type="EMBL" id="SEL39356.1"/>
    </source>
</evidence>
<proteinExistence type="predicted"/>